<proteinExistence type="predicted"/>
<evidence type="ECO:0000313" key="6">
    <source>
        <dbReference type="Proteomes" id="UP000286680"/>
    </source>
</evidence>
<sequence length="618" mass="69777">MADFHFLRPWWLLALLPLALFYWRLLVMQKTQSGWHQWLPQHLAHVLVNSGGKQSSWSAHRLGLFWLISSTALAGPTWERLPQPVYQLETGQVVIMDMSPSLLAEDIEPNRLTQLRFKAMDLVKSGLDGDTGLIAYADDAFTISPLTADNNNLLNLIPSLSPQIMPNAGSEPLRALKLADELLTNAGYAEGDIYWLTDGIATSELNALSSYLRKQPHRVSILGIGTTDGAPVRSADGSLLKDRFNQPVIAKLTPSRLQDLASLTGGIYQTVRRDNDDVAALVNQPPLTREGKDADQQQQGDQWRDNGPLLALLLIPLVLFSWRRGGSLGSWLLLAGWLPLSLSSGSAYAATQQADAAPGWWLNQEQQAQQLLEQEQYQAAAELSEQPFRQGVAYYRAGDYQAAVDRFAQLDSAQSWYNRGNALAQLQQFEAARDSYEQALKRRSDWPEAEENKALMEQLLEQQKQQDGEQKGQQGDDGEQDDSRDQQGQNQGENQNNGQQDAEQQDNSADQQQDPQGQQQGDGDQQQQRQQQQNESEQQQQQQAQQGEQPQNTEAERQRNQQTQFRDDIDPEKAQQLEQWMKRIPDDPSILLRNKMLLESQRRNQRRASQPEGVERKW</sequence>
<dbReference type="SMART" id="SM00028">
    <property type="entry name" value="TPR"/>
    <property type="match status" value="1"/>
</dbReference>
<dbReference type="InterPro" id="IPR036465">
    <property type="entry name" value="vWFA_dom_sf"/>
</dbReference>
<evidence type="ECO:0000259" key="4">
    <source>
        <dbReference type="PROSITE" id="PS50234"/>
    </source>
</evidence>
<reference evidence="6" key="1">
    <citation type="journal article" date="2018" name="Front. Microbiol.">
        <title>Genome-Based Analysis Reveals the Taxonomy and Diversity of the Family Idiomarinaceae.</title>
        <authorList>
            <person name="Liu Y."/>
            <person name="Lai Q."/>
            <person name="Shao Z."/>
        </authorList>
    </citation>
    <scope>NUCLEOTIDE SEQUENCE [LARGE SCALE GENOMIC DNA]</scope>
    <source>
        <strain evidence="6">SN-14</strain>
    </source>
</reference>
<keyword evidence="6" id="KW-1185">Reference proteome</keyword>
<feature type="transmembrane region" description="Helical" evidence="3">
    <location>
        <begin position="6"/>
        <end position="27"/>
    </location>
</feature>
<dbReference type="Pfam" id="PF00515">
    <property type="entry name" value="TPR_1"/>
    <property type="match status" value="1"/>
</dbReference>
<evidence type="ECO:0000256" key="3">
    <source>
        <dbReference type="SAM" id="Phobius"/>
    </source>
</evidence>
<organism evidence="5 6">
    <name type="scientific">Idiomarina aquatica</name>
    <dbReference type="NCBI Taxonomy" id="1327752"/>
    <lineage>
        <taxon>Bacteria</taxon>
        <taxon>Pseudomonadati</taxon>
        <taxon>Pseudomonadota</taxon>
        <taxon>Gammaproteobacteria</taxon>
        <taxon>Alteromonadales</taxon>
        <taxon>Idiomarinaceae</taxon>
        <taxon>Idiomarina</taxon>
    </lineage>
</organism>
<dbReference type="InterPro" id="IPR002035">
    <property type="entry name" value="VWF_A"/>
</dbReference>
<dbReference type="AlphaFoldDB" id="A0AA94JDL1"/>
<dbReference type="PANTHER" id="PTHR22550">
    <property type="entry name" value="SPORE GERMINATION PROTEIN"/>
    <property type="match status" value="1"/>
</dbReference>
<evidence type="ECO:0000313" key="5">
    <source>
        <dbReference type="EMBL" id="RUO44869.1"/>
    </source>
</evidence>
<dbReference type="EMBL" id="PIPS01000001">
    <property type="protein sequence ID" value="RUO44869.1"/>
    <property type="molecule type" value="Genomic_DNA"/>
</dbReference>
<dbReference type="InterPro" id="IPR019734">
    <property type="entry name" value="TPR_rpt"/>
</dbReference>
<gene>
    <name evidence="5" type="ORF">CWE23_02210</name>
</gene>
<keyword evidence="3" id="KW-0812">Transmembrane</keyword>
<dbReference type="InterPro" id="IPR011990">
    <property type="entry name" value="TPR-like_helical_dom_sf"/>
</dbReference>
<dbReference type="Gene3D" id="3.40.50.410">
    <property type="entry name" value="von Willebrand factor, type A domain"/>
    <property type="match status" value="1"/>
</dbReference>
<accession>A0AA94JDL1</accession>
<protein>
    <recommendedName>
        <fullName evidence="4">VWFA domain-containing protein</fullName>
    </recommendedName>
</protein>
<dbReference type="SUPFAM" id="SSF53300">
    <property type="entry name" value="vWA-like"/>
    <property type="match status" value="1"/>
</dbReference>
<dbReference type="Pfam" id="PF13519">
    <property type="entry name" value="VWA_2"/>
    <property type="match status" value="1"/>
</dbReference>
<dbReference type="PROSITE" id="PS50234">
    <property type="entry name" value="VWFA"/>
    <property type="match status" value="1"/>
</dbReference>
<evidence type="ECO:0000256" key="1">
    <source>
        <dbReference type="PROSITE-ProRule" id="PRU00339"/>
    </source>
</evidence>
<comment type="caution">
    <text evidence="5">The sequence shown here is derived from an EMBL/GenBank/DDBJ whole genome shotgun (WGS) entry which is preliminary data.</text>
</comment>
<feature type="domain" description="VWFA" evidence="4">
    <location>
        <begin position="91"/>
        <end position="285"/>
    </location>
</feature>
<name>A0AA94JDL1_9GAMM</name>
<dbReference type="PROSITE" id="PS50005">
    <property type="entry name" value="TPR"/>
    <property type="match status" value="1"/>
</dbReference>
<feature type="compositionally biased region" description="Low complexity" evidence="2">
    <location>
        <begin position="486"/>
        <end position="551"/>
    </location>
</feature>
<keyword evidence="1" id="KW-0802">TPR repeat</keyword>
<evidence type="ECO:0000256" key="2">
    <source>
        <dbReference type="SAM" id="MobiDB-lite"/>
    </source>
</evidence>
<dbReference type="InterPro" id="IPR050768">
    <property type="entry name" value="UPF0353/GerABKA_families"/>
</dbReference>
<dbReference type="PANTHER" id="PTHR22550:SF14">
    <property type="entry name" value="VWFA DOMAIN-CONTAINING PROTEIN"/>
    <property type="match status" value="1"/>
</dbReference>
<dbReference type="Gene3D" id="1.25.40.10">
    <property type="entry name" value="Tetratricopeptide repeat domain"/>
    <property type="match status" value="1"/>
</dbReference>
<dbReference type="RefSeq" id="WP_126819248.1">
    <property type="nucleotide sequence ID" value="NZ_PIPS01000001.1"/>
</dbReference>
<keyword evidence="3" id="KW-0472">Membrane</keyword>
<feature type="repeat" description="TPR" evidence="1">
    <location>
        <begin position="413"/>
        <end position="446"/>
    </location>
</feature>
<feature type="region of interest" description="Disordered" evidence="2">
    <location>
        <begin position="462"/>
        <end position="618"/>
    </location>
</feature>
<dbReference type="SUPFAM" id="SSF48452">
    <property type="entry name" value="TPR-like"/>
    <property type="match status" value="1"/>
</dbReference>
<keyword evidence="3" id="KW-1133">Transmembrane helix</keyword>
<dbReference type="Proteomes" id="UP000286680">
    <property type="component" value="Unassembled WGS sequence"/>
</dbReference>
<feature type="compositionally biased region" description="Basic and acidic residues" evidence="2">
    <location>
        <begin position="554"/>
        <end position="586"/>
    </location>
</feature>